<evidence type="ECO:0000313" key="2">
    <source>
        <dbReference type="Proteomes" id="UP000054279"/>
    </source>
</evidence>
<dbReference type="Proteomes" id="UP000054279">
    <property type="component" value="Unassembled WGS sequence"/>
</dbReference>
<gene>
    <name evidence="1" type="ORF">M422DRAFT_263368</name>
</gene>
<organism evidence="1 2">
    <name type="scientific">Sphaerobolus stellatus (strain SS14)</name>
    <dbReference type="NCBI Taxonomy" id="990650"/>
    <lineage>
        <taxon>Eukaryota</taxon>
        <taxon>Fungi</taxon>
        <taxon>Dikarya</taxon>
        <taxon>Basidiomycota</taxon>
        <taxon>Agaricomycotina</taxon>
        <taxon>Agaricomycetes</taxon>
        <taxon>Phallomycetidae</taxon>
        <taxon>Geastrales</taxon>
        <taxon>Sphaerobolaceae</taxon>
        <taxon>Sphaerobolus</taxon>
    </lineage>
</organism>
<protein>
    <submittedName>
        <fullName evidence="1">Uncharacterized protein</fullName>
    </submittedName>
</protein>
<keyword evidence="2" id="KW-1185">Reference proteome</keyword>
<dbReference type="EMBL" id="KN837198">
    <property type="protein sequence ID" value="KIJ34589.1"/>
    <property type="molecule type" value="Genomic_DNA"/>
</dbReference>
<name>A0A0C9UI96_SPHS4</name>
<dbReference type="HOGENOM" id="CLU_2293470_0_0_1"/>
<accession>A0A0C9UI96</accession>
<sequence>MTSMVQQHRTHWSSRIHVIGFQSLHQCAQDTQVHVQDAHVCKASLSGDAPRFPSGTITRVKHPLESIPRGIHPQHIRRLLWLESGMFGWRQWSFGGGYMRM</sequence>
<proteinExistence type="predicted"/>
<evidence type="ECO:0000313" key="1">
    <source>
        <dbReference type="EMBL" id="KIJ34589.1"/>
    </source>
</evidence>
<reference evidence="1 2" key="1">
    <citation type="submission" date="2014-06" db="EMBL/GenBank/DDBJ databases">
        <title>Evolutionary Origins and Diversification of the Mycorrhizal Mutualists.</title>
        <authorList>
            <consortium name="DOE Joint Genome Institute"/>
            <consortium name="Mycorrhizal Genomics Consortium"/>
            <person name="Kohler A."/>
            <person name="Kuo A."/>
            <person name="Nagy L.G."/>
            <person name="Floudas D."/>
            <person name="Copeland A."/>
            <person name="Barry K.W."/>
            <person name="Cichocki N."/>
            <person name="Veneault-Fourrey C."/>
            <person name="LaButti K."/>
            <person name="Lindquist E.A."/>
            <person name="Lipzen A."/>
            <person name="Lundell T."/>
            <person name="Morin E."/>
            <person name="Murat C."/>
            <person name="Riley R."/>
            <person name="Ohm R."/>
            <person name="Sun H."/>
            <person name="Tunlid A."/>
            <person name="Henrissat B."/>
            <person name="Grigoriev I.V."/>
            <person name="Hibbett D.S."/>
            <person name="Martin F."/>
        </authorList>
    </citation>
    <scope>NUCLEOTIDE SEQUENCE [LARGE SCALE GENOMIC DNA]</scope>
    <source>
        <strain evidence="1 2">SS14</strain>
    </source>
</reference>
<dbReference type="AlphaFoldDB" id="A0A0C9UI96"/>